<dbReference type="SUPFAM" id="SSF54211">
    <property type="entry name" value="Ribosomal protein S5 domain 2-like"/>
    <property type="match status" value="1"/>
</dbReference>
<accession>A0A939RUJ3</accession>
<comment type="caution">
    <text evidence="2">The sequence shown here is derived from an EMBL/GenBank/DDBJ whole genome shotgun (WGS) entry which is preliminary data.</text>
</comment>
<gene>
    <name evidence="2" type="ORF">J4G33_13000</name>
</gene>
<protein>
    <submittedName>
        <fullName evidence="2">PDZ domain-containing protein</fullName>
    </submittedName>
</protein>
<dbReference type="InterPro" id="IPR036034">
    <property type="entry name" value="PDZ_sf"/>
</dbReference>
<dbReference type="Gene3D" id="3.30.230.10">
    <property type="match status" value="1"/>
</dbReference>
<dbReference type="GO" id="GO:0006508">
    <property type="term" value="P:proteolysis"/>
    <property type="evidence" value="ECO:0007669"/>
    <property type="project" value="InterPro"/>
</dbReference>
<dbReference type="Proteomes" id="UP000664209">
    <property type="component" value="Unassembled WGS sequence"/>
</dbReference>
<dbReference type="SUPFAM" id="SSF50156">
    <property type="entry name" value="PDZ domain-like"/>
    <property type="match status" value="1"/>
</dbReference>
<organism evidence="2 3">
    <name type="scientific">Actinotalea soli</name>
    <dbReference type="NCBI Taxonomy" id="2819234"/>
    <lineage>
        <taxon>Bacteria</taxon>
        <taxon>Bacillati</taxon>
        <taxon>Actinomycetota</taxon>
        <taxon>Actinomycetes</taxon>
        <taxon>Micrococcales</taxon>
        <taxon>Cellulomonadaceae</taxon>
        <taxon>Actinotalea</taxon>
    </lineage>
</organism>
<proteinExistence type="predicted"/>
<dbReference type="AlphaFoldDB" id="A0A939RUJ3"/>
<keyword evidence="3" id="KW-1185">Reference proteome</keyword>
<dbReference type="InterPro" id="IPR008269">
    <property type="entry name" value="Lon_proteolytic"/>
</dbReference>
<dbReference type="Pfam" id="PF05362">
    <property type="entry name" value="Lon_C"/>
    <property type="match status" value="1"/>
</dbReference>
<sequence length="355" mass="36287">MAPVPPVTPRAITLAAATVATSILVAVAAVIPVPYAVQSPGPTRDTLGESAGQPLITVSGTETYESSGSLLLTTVSVSGGPGYPVGLPMLVRGWLDGSRAVTPVEQVFPTTDTREDIDERNQALMISSQEHAAVAALEELGYEVPTELVVVEAMAGSGAEGVVQAEDVVQDLDGEDLASFSALSARMDEVQPGETVLLGVERSGSRHELEITTVEDETNGRALLGVIIDPEFELPVDVSIAIEDIGGPSAGSMFALGIIDMLTEEDETGGEVVAGTGTVDLTGAIGPIGGIRQKLAGAVRDEAAWFLAPEANCDEVVGHVPDDLRVVSVGTLAEARAAVLAIGTGDGEALPACTG</sequence>
<evidence type="ECO:0000259" key="1">
    <source>
        <dbReference type="Pfam" id="PF05362"/>
    </source>
</evidence>
<reference evidence="2" key="1">
    <citation type="submission" date="2021-03" db="EMBL/GenBank/DDBJ databases">
        <title>Actinotalea soli sp. nov., isolated from soil.</title>
        <authorList>
            <person name="Ping W."/>
            <person name="Zhang J."/>
        </authorList>
    </citation>
    <scope>NUCLEOTIDE SEQUENCE</scope>
    <source>
        <strain evidence="2">BY-33</strain>
    </source>
</reference>
<dbReference type="GO" id="GO:0004252">
    <property type="term" value="F:serine-type endopeptidase activity"/>
    <property type="evidence" value="ECO:0007669"/>
    <property type="project" value="InterPro"/>
</dbReference>
<dbReference type="EMBL" id="JAGEMK010000007">
    <property type="protein sequence ID" value="MBO1752724.1"/>
    <property type="molecule type" value="Genomic_DNA"/>
</dbReference>
<evidence type="ECO:0000313" key="2">
    <source>
        <dbReference type="EMBL" id="MBO1752724.1"/>
    </source>
</evidence>
<name>A0A939RUJ3_9CELL</name>
<evidence type="ECO:0000313" key="3">
    <source>
        <dbReference type="Proteomes" id="UP000664209"/>
    </source>
</evidence>
<feature type="domain" description="Lon proteolytic" evidence="1">
    <location>
        <begin position="247"/>
        <end position="326"/>
    </location>
</feature>
<dbReference type="InterPro" id="IPR020568">
    <property type="entry name" value="Ribosomal_Su5_D2-typ_SF"/>
</dbReference>
<dbReference type="GO" id="GO:0004176">
    <property type="term" value="F:ATP-dependent peptidase activity"/>
    <property type="evidence" value="ECO:0007669"/>
    <property type="project" value="InterPro"/>
</dbReference>
<dbReference type="InterPro" id="IPR014721">
    <property type="entry name" value="Ribsml_uS5_D2-typ_fold_subgr"/>
</dbReference>